<dbReference type="HOGENOM" id="CLU_1761227_0_0_1"/>
<feature type="compositionally biased region" description="Basic and acidic residues" evidence="1">
    <location>
        <begin position="25"/>
        <end position="44"/>
    </location>
</feature>
<evidence type="ECO:0000313" key="3">
    <source>
        <dbReference type="Proteomes" id="UP000017836"/>
    </source>
</evidence>
<feature type="region of interest" description="Disordered" evidence="1">
    <location>
        <begin position="1"/>
        <end position="69"/>
    </location>
</feature>
<dbReference type="EMBL" id="KI392485">
    <property type="protein sequence ID" value="ERN16031.1"/>
    <property type="molecule type" value="Genomic_DNA"/>
</dbReference>
<feature type="compositionally biased region" description="Polar residues" evidence="1">
    <location>
        <begin position="112"/>
        <end position="129"/>
    </location>
</feature>
<sequence length="148" mass="15051">MGDIRGGEKWTKPSNGMQVATTRTTGERGQLKGGAEGRARDNRNKGGRGQEGLKARGRAGDPTAKERDLSLGISASGILEGEEGSTVRVERGGPIGAIIAGLRTTGMPMGLSTGSTLNSRPSSQIFSSSKGDEGKRLAEGIGGSGIPG</sequence>
<evidence type="ECO:0000313" key="2">
    <source>
        <dbReference type="EMBL" id="ERN16031.1"/>
    </source>
</evidence>
<reference evidence="3" key="1">
    <citation type="journal article" date="2013" name="Science">
        <title>The Amborella genome and the evolution of flowering plants.</title>
        <authorList>
            <consortium name="Amborella Genome Project"/>
        </authorList>
    </citation>
    <scope>NUCLEOTIDE SEQUENCE [LARGE SCALE GENOMIC DNA]</scope>
</reference>
<proteinExistence type="predicted"/>
<dbReference type="AlphaFoldDB" id="U5CS48"/>
<feature type="compositionally biased region" description="Basic and acidic residues" evidence="1">
    <location>
        <begin position="1"/>
        <end position="11"/>
    </location>
</feature>
<accession>U5CS48</accession>
<dbReference type="Proteomes" id="UP000017836">
    <property type="component" value="Unassembled WGS sequence"/>
</dbReference>
<name>U5CS48_AMBTC</name>
<keyword evidence="3" id="KW-1185">Reference proteome</keyword>
<evidence type="ECO:0000256" key="1">
    <source>
        <dbReference type="SAM" id="MobiDB-lite"/>
    </source>
</evidence>
<feature type="region of interest" description="Disordered" evidence="1">
    <location>
        <begin position="110"/>
        <end position="148"/>
    </location>
</feature>
<dbReference type="Gramene" id="ERN16031">
    <property type="protein sequence ID" value="ERN16031"/>
    <property type="gene ID" value="AMTR_s00030p00102050"/>
</dbReference>
<feature type="compositionally biased region" description="Polar residues" evidence="1">
    <location>
        <begin position="12"/>
        <end position="24"/>
    </location>
</feature>
<protein>
    <submittedName>
        <fullName evidence="2">Uncharacterized protein</fullName>
    </submittedName>
</protein>
<organism evidence="2 3">
    <name type="scientific">Amborella trichopoda</name>
    <dbReference type="NCBI Taxonomy" id="13333"/>
    <lineage>
        <taxon>Eukaryota</taxon>
        <taxon>Viridiplantae</taxon>
        <taxon>Streptophyta</taxon>
        <taxon>Embryophyta</taxon>
        <taxon>Tracheophyta</taxon>
        <taxon>Spermatophyta</taxon>
        <taxon>Magnoliopsida</taxon>
        <taxon>Amborellales</taxon>
        <taxon>Amborellaceae</taxon>
        <taxon>Amborella</taxon>
    </lineage>
</organism>
<gene>
    <name evidence="2" type="ORF">AMTR_s00030p00102050</name>
</gene>